<dbReference type="GO" id="GO:0009696">
    <property type="term" value="P:salicylic acid metabolic process"/>
    <property type="evidence" value="ECO:0000318"/>
    <property type="project" value="GO_Central"/>
</dbReference>
<dbReference type="Pfam" id="PF12697">
    <property type="entry name" value="Abhydrolase_6"/>
    <property type="match status" value="1"/>
</dbReference>
<sequence length="497" mass="54846">MGRLGIARGTICPEESSPKMAARWPTRCRNFAEKVSSGSYSIAGDSLGFVNVLAGLAPNDMIQRTNGRLDTLHSEGVHRLSELSCFAVTQLLMLGKSIISNANKVADQDVKEESWKIDWPEDSIERANVIRAKAQSMIRCVEAVSSSFVTCKLASSISDVAEAYLAATKGASSGSQVSQKSIQEKANMYSENLHADHSTAVGKIQDGLQDGQDSSQPQCLLLEFLDANLQLAERLEKESRKLNKHFVLVHGSCHGAWSWYKLIALITSSGHNVTAIDLAASGINPQQPLDIPSISQYFNPLMNFMVSLSPNNKVVLVGHSLGGLAVSRAMETFPKKISAAVFVTAVMPGPTLNISTLIKELLRKQNPQLDNHYTYDNGPNNPPTTFNFGQKHLATYVYQLSPVEDLALATTLVRPLYLYTDEDMSKELILSQNNYGSVNRVFIISNEDKVVTREIQEWMIEMNPTDEVKEIEGSDHMVMMSKPVELFIHLLHIAEKY</sequence>
<dbReference type="InterPro" id="IPR000073">
    <property type="entry name" value="AB_hydrolase_1"/>
</dbReference>
<dbReference type="KEGG" id="nta:107780037"/>
<dbReference type="GO" id="GO:0080031">
    <property type="term" value="F:methyl salicylate esterase activity"/>
    <property type="evidence" value="ECO:0000318"/>
    <property type="project" value="GO_Central"/>
</dbReference>
<accession>A0A1S3YV57</accession>
<dbReference type="GO" id="GO:0009694">
    <property type="term" value="P:jasmonic acid metabolic process"/>
    <property type="evidence" value="ECO:0000318"/>
    <property type="project" value="GO_Central"/>
</dbReference>
<dbReference type="InterPro" id="IPR045889">
    <property type="entry name" value="MES/HNL"/>
</dbReference>
<dbReference type="FunFam" id="3.40.50.1820:FF:000051">
    <property type="entry name" value="(S)-hydroxynitrile lyase"/>
    <property type="match status" value="1"/>
</dbReference>
<dbReference type="InterPro" id="IPR056700">
    <property type="entry name" value="DUF7798"/>
</dbReference>
<dbReference type="GO" id="GO:0080030">
    <property type="term" value="F:methyl indole-3-acetate esterase activity"/>
    <property type="evidence" value="ECO:0000318"/>
    <property type="project" value="GO_Central"/>
</dbReference>
<reference evidence="3" key="1">
    <citation type="submission" date="2025-08" db="UniProtKB">
        <authorList>
            <consortium name="RefSeq"/>
        </authorList>
    </citation>
    <scope>IDENTIFICATION</scope>
</reference>
<dbReference type="RefSeq" id="XP_016456028.1">
    <property type="nucleotide sequence ID" value="XM_016600542.1"/>
</dbReference>
<dbReference type="InterPro" id="IPR029058">
    <property type="entry name" value="AB_hydrolase_fold"/>
</dbReference>
<evidence type="ECO:0000313" key="3">
    <source>
        <dbReference type="RefSeq" id="XP_016456028.1"/>
    </source>
</evidence>
<feature type="domain" description="AB hydrolase-1" evidence="1">
    <location>
        <begin position="246"/>
        <end position="487"/>
    </location>
</feature>
<dbReference type="Gene3D" id="3.40.50.1820">
    <property type="entry name" value="alpha/beta hydrolase"/>
    <property type="match status" value="1"/>
</dbReference>
<gene>
    <name evidence="3" type="primary">LOC107780037</name>
</gene>
<dbReference type="PANTHER" id="PTHR10992">
    <property type="entry name" value="METHYLESTERASE FAMILY MEMBER"/>
    <property type="match status" value="1"/>
</dbReference>
<dbReference type="STRING" id="4097.A0A1S3YV57"/>
<dbReference type="SMR" id="A0A1S3YV57"/>
<name>A0A1S3YV57_TOBAC</name>
<organism evidence="3">
    <name type="scientific">Nicotiana tabacum</name>
    <name type="common">Common tobacco</name>
    <dbReference type="NCBI Taxonomy" id="4097"/>
    <lineage>
        <taxon>Eukaryota</taxon>
        <taxon>Viridiplantae</taxon>
        <taxon>Streptophyta</taxon>
        <taxon>Embryophyta</taxon>
        <taxon>Tracheophyta</taxon>
        <taxon>Spermatophyta</taxon>
        <taxon>Magnoliopsida</taxon>
        <taxon>eudicotyledons</taxon>
        <taxon>Gunneridae</taxon>
        <taxon>Pentapetalae</taxon>
        <taxon>asterids</taxon>
        <taxon>lamiids</taxon>
        <taxon>Solanales</taxon>
        <taxon>Solanaceae</taxon>
        <taxon>Nicotianoideae</taxon>
        <taxon>Nicotianeae</taxon>
        <taxon>Nicotiana</taxon>
    </lineage>
</organism>
<dbReference type="PANTHER" id="PTHR10992:SF1002">
    <property type="entry name" value="SALICYLIC ACID-BINDING PROTEIN 2-LIKE"/>
    <property type="match status" value="1"/>
</dbReference>
<proteinExistence type="predicted"/>
<dbReference type="PaxDb" id="4097-A0A1S3YV57"/>
<evidence type="ECO:0000259" key="1">
    <source>
        <dbReference type="Pfam" id="PF12697"/>
    </source>
</evidence>
<dbReference type="SUPFAM" id="SSF53474">
    <property type="entry name" value="alpha/beta-Hydrolases"/>
    <property type="match status" value="1"/>
</dbReference>
<protein>
    <submittedName>
        <fullName evidence="3">Salicylic acid-binding protein 2-like</fullName>
    </submittedName>
</protein>
<dbReference type="GO" id="GO:0080032">
    <property type="term" value="F:methyl jasmonate esterase activity"/>
    <property type="evidence" value="ECO:0000318"/>
    <property type="project" value="GO_Central"/>
</dbReference>
<evidence type="ECO:0000259" key="2">
    <source>
        <dbReference type="Pfam" id="PF25074"/>
    </source>
</evidence>
<feature type="domain" description="DUF7798" evidence="2">
    <location>
        <begin position="46"/>
        <end position="209"/>
    </location>
</feature>
<dbReference type="AlphaFoldDB" id="A0A1S3YV57"/>
<dbReference type="Pfam" id="PF25074">
    <property type="entry name" value="DUF7798"/>
    <property type="match status" value="1"/>
</dbReference>
<dbReference type="OrthoDB" id="408373at2759"/>